<keyword evidence="2" id="KW-1185">Reference proteome</keyword>
<accession>A0A9P5BSN9</accession>
<name>A0A9P5BSN9_COLSI</name>
<dbReference type="EMBL" id="QPMT01000044">
    <property type="protein sequence ID" value="KAF4850772.1"/>
    <property type="molecule type" value="Genomic_DNA"/>
</dbReference>
<dbReference type="AlphaFoldDB" id="A0A9P5BSN9"/>
<gene>
    <name evidence="1" type="ORF">CGCSCA2_v011201</name>
</gene>
<evidence type="ECO:0000313" key="1">
    <source>
        <dbReference type="EMBL" id="KAF4850772.1"/>
    </source>
</evidence>
<reference evidence="1" key="1">
    <citation type="submission" date="2019-06" db="EMBL/GenBank/DDBJ databases">
        <authorList>
            <person name="Gan P."/>
            <person name="Shirasu K."/>
        </authorList>
    </citation>
    <scope>NUCLEOTIDE SEQUENCE [LARGE SCALE GENOMIC DNA]</scope>
    <source>
        <strain evidence="1">CAD2</strain>
    </source>
</reference>
<dbReference type="Proteomes" id="UP000711996">
    <property type="component" value="Unassembled WGS sequence"/>
</dbReference>
<sequence length="78" mass="8787">MEKVAAPQPRLAATATHRRIDLRKGGLRPYARLSVSQHQKRTNKTLKIRHLQATASRELFATAYIPPAAEGRRSMIPE</sequence>
<organism evidence="1 2">
    <name type="scientific">Colletotrichum siamense</name>
    <name type="common">Anthracnose fungus</name>
    <dbReference type="NCBI Taxonomy" id="690259"/>
    <lineage>
        <taxon>Eukaryota</taxon>
        <taxon>Fungi</taxon>
        <taxon>Dikarya</taxon>
        <taxon>Ascomycota</taxon>
        <taxon>Pezizomycotina</taxon>
        <taxon>Sordariomycetes</taxon>
        <taxon>Hypocreomycetidae</taxon>
        <taxon>Glomerellales</taxon>
        <taxon>Glomerellaceae</taxon>
        <taxon>Colletotrichum</taxon>
        <taxon>Colletotrichum gloeosporioides species complex</taxon>
    </lineage>
</organism>
<proteinExistence type="predicted"/>
<protein>
    <submittedName>
        <fullName evidence="1">Uncharacterized protein</fullName>
    </submittedName>
</protein>
<evidence type="ECO:0000313" key="2">
    <source>
        <dbReference type="Proteomes" id="UP000711996"/>
    </source>
</evidence>
<dbReference type="OrthoDB" id="10459390at2759"/>
<comment type="caution">
    <text evidence="1">The sequence shown here is derived from an EMBL/GenBank/DDBJ whole genome shotgun (WGS) entry which is preliminary data.</text>
</comment>